<dbReference type="Pfam" id="PF04909">
    <property type="entry name" value="Amidohydro_2"/>
    <property type="match status" value="1"/>
</dbReference>
<dbReference type="InterPro" id="IPR052350">
    <property type="entry name" value="Metallo-dep_Lactonases"/>
</dbReference>
<protein>
    <recommendedName>
        <fullName evidence="2">Amidohydrolase-related domain-containing protein</fullName>
    </recommendedName>
</protein>
<dbReference type="Proteomes" id="UP000615755">
    <property type="component" value="Unassembled WGS sequence"/>
</dbReference>
<gene>
    <name evidence="3" type="ORF">PAUR_a3231</name>
</gene>
<organism evidence="3 4">
    <name type="scientific">Pseudoalteromonas aurantia 208</name>
    <dbReference type="NCBI Taxonomy" id="1314867"/>
    <lineage>
        <taxon>Bacteria</taxon>
        <taxon>Pseudomonadati</taxon>
        <taxon>Pseudomonadota</taxon>
        <taxon>Gammaproteobacteria</taxon>
        <taxon>Alteromonadales</taxon>
        <taxon>Pseudoalteromonadaceae</taxon>
        <taxon>Pseudoalteromonas</taxon>
    </lineage>
</organism>
<evidence type="ECO:0000259" key="2">
    <source>
        <dbReference type="Pfam" id="PF04909"/>
    </source>
</evidence>
<feature type="domain" description="Amidohydrolase-related" evidence="2">
    <location>
        <begin position="5"/>
        <end position="277"/>
    </location>
</feature>
<dbReference type="Gene3D" id="3.20.20.140">
    <property type="entry name" value="Metal-dependent hydrolases"/>
    <property type="match status" value="1"/>
</dbReference>
<comment type="caution">
    <text evidence="3">The sequence shown here is derived from an EMBL/GenBank/DDBJ whole genome shotgun (WGS) entry which is preliminary data.</text>
</comment>
<dbReference type="InterPro" id="IPR006680">
    <property type="entry name" value="Amidohydro-rel"/>
</dbReference>
<dbReference type="EMBL" id="AQGV01000009">
    <property type="protein sequence ID" value="MBE0366265.1"/>
    <property type="molecule type" value="Genomic_DNA"/>
</dbReference>
<name>A0ABR9E5J0_9GAMM</name>
<dbReference type="PANTHER" id="PTHR43569">
    <property type="entry name" value="AMIDOHYDROLASE"/>
    <property type="match status" value="1"/>
</dbReference>
<evidence type="ECO:0000313" key="4">
    <source>
        <dbReference type="Proteomes" id="UP000615755"/>
    </source>
</evidence>
<proteinExistence type="inferred from homology"/>
<evidence type="ECO:0000256" key="1">
    <source>
        <dbReference type="ARBA" id="ARBA00038310"/>
    </source>
</evidence>
<reference evidence="3 4" key="1">
    <citation type="submission" date="2015-03" db="EMBL/GenBank/DDBJ databases">
        <title>Genome sequence of Pseudoalteromonas aurantia.</title>
        <authorList>
            <person name="Xie B.-B."/>
            <person name="Rong J.-C."/>
            <person name="Qin Q.-L."/>
            <person name="Zhang Y.-Z."/>
        </authorList>
    </citation>
    <scope>NUCLEOTIDE SEQUENCE [LARGE SCALE GENOMIC DNA]</scope>
    <source>
        <strain evidence="3 4">208</strain>
    </source>
</reference>
<accession>A0ABR9E5J0</accession>
<dbReference type="PANTHER" id="PTHR43569:SF1">
    <property type="entry name" value="BLL3371 PROTEIN"/>
    <property type="match status" value="1"/>
</dbReference>
<sequence length="277" mass="32145">MIAIIDPHIHFFDLQMGQYEWLVGDTPPNWANLSLIKQNHNPNHLKNPTFLVEAVVHIEAGFNNQHPHKELEWLAKAARPLRYGAIAYIDITLEPIHFSEQLSKLLHDPCLRGIRDITEGTDAIRLLHPNVFTNLSTLSCHKLCFEAQFELNNQQVANQVANYCLSLPHLSLFLNHAGLLERNTQWDHSMAKLSSCPNIAIKFSGFEHLISPLSKNTCLQLCLQYFGDERIMFASNYPVCLMEKSYEEIWLEYRQLVENEVLWKKLSYHNAKRLYRL</sequence>
<keyword evidence="4" id="KW-1185">Reference proteome</keyword>
<evidence type="ECO:0000313" key="3">
    <source>
        <dbReference type="EMBL" id="MBE0366265.1"/>
    </source>
</evidence>
<dbReference type="RefSeq" id="WP_192505834.1">
    <property type="nucleotide sequence ID" value="NZ_AQGV01000009.1"/>
</dbReference>
<dbReference type="SUPFAM" id="SSF51556">
    <property type="entry name" value="Metallo-dependent hydrolases"/>
    <property type="match status" value="1"/>
</dbReference>
<dbReference type="InterPro" id="IPR032466">
    <property type="entry name" value="Metal_Hydrolase"/>
</dbReference>
<comment type="similarity">
    <text evidence="1">Belongs to the metallo-dependent hydrolases superfamily.</text>
</comment>